<feature type="domain" description="Outer membrane protein beta-barrel" evidence="2">
    <location>
        <begin position="76"/>
        <end position="237"/>
    </location>
</feature>
<dbReference type="Gene3D" id="2.40.160.20">
    <property type="match status" value="1"/>
</dbReference>
<evidence type="ECO:0000256" key="1">
    <source>
        <dbReference type="ARBA" id="ARBA00022729"/>
    </source>
</evidence>
<name>A0A928YU72_9GAMM</name>
<dbReference type="AlphaFoldDB" id="A0A928YU72"/>
<reference evidence="3" key="1">
    <citation type="submission" date="2018-07" db="EMBL/GenBank/DDBJ databases">
        <title>Genome assembly of strain Ka43.</title>
        <authorList>
            <person name="Kukolya J."/>
            <person name="Nagy I."/>
            <person name="Horvath B."/>
            <person name="Toth A."/>
        </authorList>
    </citation>
    <scope>NUCLEOTIDE SEQUENCE</scope>
    <source>
        <strain evidence="3">KB43</strain>
    </source>
</reference>
<protein>
    <submittedName>
        <fullName evidence="3">Porin family protein</fullName>
    </submittedName>
</protein>
<dbReference type="InterPro" id="IPR027385">
    <property type="entry name" value="Beta-barrel_OMP"/>
</dbReference>
<dbReference type="Pfam" id="PF13505">
    <property type="entry name" value="OMP_b-brl"/>
    <property type="match status" value="1"/>
</dbReference>
<keyword evidence="4" id="KW-1185">Reference proteome</keyword>
<dbReference type="InterPro" id="IPR011250">
    <property type="entry name" value="OMP/PagP_B-barrel"/>
</dbReference>
<evidence type="ECO:0000313" key="4">
    <source>
        <dbReference type="Proteomes" id="UP000652567"/>
    </source>
</evidence>
<evidence type="ECO:0000313" key="3">
    <source>
        <dbReference type="EMBL" id="MBE8717642.1"/>
    </source>
</evidence>
<accession>A0A928YU72</accession>
<evidence type="ECO:0000259" key="2">
    <source>
        <dbReference type="Pfam" id="PF13505"/>
    </source>
</evidence>
<proteinExistence type="predicted"/>
<gene>
    <name evidence="3" type="ORF">C4F51_10630</name>
</gene>
<organism evidence="3 4">
    <name type="scientific">Cellvibrio polysaccharolyticus</name>
    <dbReference type="NCBI Taxonomy" id="2082724"/>
    <lineage>
        <taxon>Bacteria</taxon>
        <taxon>Pseudomonadati</taxon>
        <taxon>Pseudomonadota</taxon>
        <taxon>Gammaproteobacteria</taxon>
        <taxon>Cellvibrionales</taxon>
        <taxon>Cellvibrionaceae</taxon>
        <taxon>Cellvibrio</taxon>
    </lineage>
</organism>
<dbReference type="EMBL" id="PRDL01000001">
    <property type="protein sequence ID" value="MBE8717642.1"/>
    <property type="molecule type" value="Genomic_DNA"/>
</dbReference>
<dbReference type="Proteomes" id="UP000652567">
    <property type="component" value="Unassembled WGS sequence"/>
</dbReference>
<dbReference type="SUPFAM" id="SSF56925">
    <property type="entry name" value="OMPA-like"/>
    <property type="match status" value="1"/>
</dbReference>
<sequence>MFLPGYRVKKISEQKPSTPNLNVECTARTPQTNCRSITVIGQYLEIAAPSGAVIEWRRNFYSISLKGYFMKKLLPLLLAAGVSATCLAHDEQGFYVGGGIAATVVDDCGSYCDSKGALIEGGYFFNKVVGIDAKFARTERDKDDDITTDSTYLGVNVGHTFNTSWVRLYAKAGYYHSKIKYEYYRESVSDSNPALGIGVVITPLSHQSNLYIRLESIASEFRNADVGFANLTVGYQF</sequence>
<keyword evidence="1" id="KW-0732">Signal</keyword>
<comment type="caution">
    <text evidence="3">The sequence shown here is derived from an EMBL/GenBank/DDBJ whole genome shotgun (WGS) entry which is preliminary data.</text>
</comment>